<gene>
    <name evidence="5" type="ORF">B0I03_10534</name>
</gene>
<keyword evidence="6" id="KW-1185">Reference proteome</keyword>
<keyword evidence="1 5" id="KW-0645">Protease</keyword>
<name>A0A327YMB1_9FLAO</name>
<evidence type="ECO:0000256" key="1">
    <source>
        <dbReference type="ARBA" id="ARBA00022670"/>
    </source>
</evidence>
<dbReference type="SUPFAM" id="SSF52096">
    <property type="entry name" value="ClpP/crotonase"/>
    <property type="match status" value="1"/>
</dbReference>
<dbReference type="OrthoDB" id="1243473at2"/>
<dbReference type="PANTHER" id="PTHR10381:SF70">
    <property type="entry name" value="ATP-DEPENDENT CLP PROTEASE PROTEOLYTIC SUBUNIT"/>
    <property type="match status" value="1"/>
</dbReference>
<dbReference type="Proteomes" id="UP000249620">
    <property type="component" value="Unassembled WGS sequence"/>
</dbReference>
<dbReference type="Pfam" id="PF00574">
    <property type="entry name" value="CLP_protease"/>
    <property type="match status" value="1"/>
</dbReference>
<keyword evidence="2" id="KW-0378">Hydrolase</keyword>
<comment type="caution">
    <text evidence="5">The sequence shown here is derived from an EMBL/GenBank/DDBJ whole genome shotgun (WGS) entry which is preliminary data.</text>
</comment>
<keyword evidence="4" id="KW-0175">Coiled coil</keyword>
<dbReference type="EMBL" id="QLMI01000005">
    <property type="protein sequence ID" value="RAK21602.1"/>
    <property type="molecule type" value="Genomic_DNA"/>
</dbReference>
<protein>
    <submittedName>
        <fullName evidence="5">ATP-dependent protease ClpP protease subunit</fullName>
    </submittedName>
</protein>
<evidence type="ECO:0000256" key="3">
    <source>
        <dbReference type="ARBA" id="ARBA00022825"/>
    </source>
</evidence>
<organism evidence="5 6">
    <name type="scientific">Flavobacterium aquaticum</name>
    <dbReference type="NCBI Taxonomy" id="1236486"/>
    <lineage>
        <taxon>Bacteria</taxon>
        <taxon>Pseudomonadati</taxon>
        <taxon>Bacteroidota</taxon>
        <taxon>Flavobacteriia</taxon>
        <taxon>Flavobacteriales</taxon>
        <taxon>Flavobacteriaceae</taxon>
        <taxon>Flavobacterium</taxon>
    </lineage>
</organism>
<dbReference type="GO" id="GO:0051117">
    <property type="term" value="F:ATPase binding"/>
    <property type="evidence" value="ECO:0007669"/>
    <property type="project" value="TreeGrafter"/>
</dbReference>
<evidence type="ECO:0000256" key="4">
    <source>
        <dbReference type="SAM" id="Coils"/>
    </source>
</evidence>
<dbReference type="InterPro" id="IPR023562">
    <property type="entry name" value="ClpP/TepA"/>
</dbReference>
<evidence type="ECO:0000256" key="2">
    <source>
        <dbReference type="ARBA" id="ARBA00022801"/>
    </source>
</evidence>
<evidence type="ECO:0000313" key="6">
    <source>
        <dbReference type="Proteomes" id="UP000249620"/>
    </source>
</evidence>
<dbReference type="GO" id="GO:0009368">
    <property type="term" value="C:endopeptidase Clp complex"/>
    <property type="evidence" value="ECO:0007669"/>
    <property type="project" value="TreeGrafter"/>
</dbReference>
<keyword evidence="3" id="KW-0720">Serine protease</keyword>
<dbReference type="GO" id="GO:0004252">
    <property type="term" value="F:serine-type endopeptidase activity"/>
    <property type="evidence" value="ECO:0007669"/>
    <property type="project" value="TreeGrafter"/>
</dbReference>
<dbReference type="RefSeq" id="WP_111567062.1">
    <property type="nucleotide sequence ID" value="NZ_QLMI01000005.1"/>
</dbReference>
<sequence>MNIGKIYISGEIGVDCTLLDVIKQVKAQPNSDSFVVKIDSVGGFVDAGTDIYNYLRNLKKPITTITTKAYSIASVIFMAGDTRIIPEGAENAFMIHLPWMEAVGDTSALAYYLDELKTVENDLVKFYSKLLDIDSDTIHSLLRNETYLNATQALELGIATQLQKPQMAVAKLHNIEEKEEEGLMKKLNKKLDSIMNMLTGKIKAELILQDGTGMEIIFPELSEGDMPEVGEKATVDGKEANGEFLMPDGSTMVFEKGLLTEIKPEESDASEDDTAPLDAELSSILSEDGNSTYFFEGTMLTVGGAVYADAEKTFLPVGEYPLETNLILVVVEDGVVAELKEKEGDDTSESVEDLKAEIADLKAQLSELTSNEEVNTLLEVMQAMAEKTNEMESKYIALAKQIGSDFSTENKGNNPSIKAQNENLSRAYQILNSKF</sequence>
<dbReference type="CDD" id="cd07016">
    <property type="entry name" value="S14_ClpP_1"/>
    <property type="match status" value="1"/>
</dbReference>
<dbReference type="GO" id="GO:0004176">
    <property type="term" value="F:ATP-dependent peptidase activity"/>
    <property type="evidence" value="ECO:0007669"/>
    <property type="project" value="TreeGrafter"/>
</dbReference>
<dbReference type="PANTHER" id="PTHR10381">
    <property type="entry name" value="ATP-DEPENDENT CLP PROTEASE PROTEOLYTIC SUBUNIT"/>
    <property type="match status" value="1"/>
</dbReference>
<proteinExistence type="predicted"/>
<dbReference type="AlphaFoldDB" id="A0A327YMB1"/>
<evidence type="ECO:0000313" key="5">
    <source>
        <dbReference type="EMBL" id="RAK21602.1"/>
    </source>
</evidence>
<reference evidence="5 6" key="1">
    <citation type="submission" date="2018-06" db="EMBL/GenBank/DDBJ databases">
        <title>Genomic Encyclopedia of Type Strains, Phase III (KMG-III): the genomes of soil and plant-associated and newly described type strains.</title>
        <authorList>
            <person name="Whitman W."/>
        </authorList>
    </citation>
    <scope>NUCLEOTIDE SEQUENCE [LARGE SCALE GENOMIC DNA]</scope>
    <source>
        <strain evidence="5 6">CGMCC 1.12398</strain>
    </source>
</reference>
<accession>A0A327YMB1</accession>
<feature type="coiled-coil region" evidence="4">
    <location>
        <begin position="344"/>
        <end position="371"/>
    </location>
</feature>
<dbReference type="InterPro" id="IPR029045">
    <property type="entry name" value="ClpP/crotonase-like_dom_sf"/>
</dbReference>
<dbReference type="GO" id="GO:0006515">
    <property type="term" value="P:protein quality control for misfolded or incompletely synthesized proteins"/>
    <property type="evidence" value="ECO:0007669"/>
    <property type="project" value="TreeGrafter"/>
</dbReference>
<dbReference type="Gene3D" id="3.90.226.10">
    <property type="entry name" value="2-enoyl-CoA Hydratase, Chain A, domain 1"/>
    <property type="match status" value="1"/>
</dbReference>